<name>A0AAV9UH91_9PEZI</name>
<accession>A0AAV9UH91</accession>
<keyword evidence="3" id="KW-0732">Signal</keyword>
<evidence type="ECO:0000313" key="4">
    <source>
        <dbReference type="EMBL" id="KAK6341813.1"/>
    </source>
</evidence>
<reference evidence="4 5" key="1">
    <citation type="submission" date="2019-10" db="EMBL/GenBank/DDBJ databases">
        <authorList>
            <person name="Palmer J.M."/>
        </authorList>
    </citation>
    <scope>NUCLEOTIDE SEQUENCE [LARGE SCALE GENOMIC DNA]</scope>
    <source>
        <strain evidence="4 5">TWF730</strain>
    </source>
</reference>
<keyword evidence="5" id="KW-1185">Reference proteome</keyword>
<dbReference type="Proteomes" id="UP001373714">
    <property type="component" value="Unassembled WGS sequence"/>
</dbReference>
<feature type="compositionally biased region" description="Low complexity" evidence="1">
    <location>
        <begin position="530"/>
        <end position="548"/>
    </location>
</feature>
<gene>
    <name evidence="4" type="ORF">TWF730_001302</name>
</gene>
<feature type="chain" id="PRO_5043373280" evidence="3">
    <location>
        <begin position="33"/>
        <end position="580"/>
    </location>
</feature>
<dbReference type="SUPFAM" id="SSF50965">
    <property type="entry name" value="Galactose oxidase, central domain"/>
    <property type="match status" value="1"/>
</dbReference>
<feature type="transmembrane region" description="Helical" evidence="2">
    <location>
        <begin position="462"/>
        <end position="484"/>
    </location>
</feature>
<evidence type="ECO:0000313" key="5">
    <source>
        <dbReference type="Proteomes" id="UP001373714"/>
    </source>
</evidence>
<feature type="compositionally biased region" description="Pro residues" evidence="1">
    <location>
        <begin position="560"/>
        <end position="570"/>
    </location>
</feature>
<evidence type="ECO:0000256" key="1">
    <source>
        <dbReference type="SAM" id="MobiDB-lite"/>
    </source>
</evidence>
<comment type="caution">
    <text evidence="4">The sequence shown here is derived from an EMBL/GenBank/DDBJ whole genome shotgun (WGS) entry which is preliminary data.</text>
</comment>
<feature type="signal peptide" evidence="3">
    <location>
        <begin position="1"/>
        <end position="32"/>
    </location>
</feature>
<evidence type="ECO:0000256" key="3">
    <source>
        <dbReference type="SAM" id="SignalP"/>
    </source>
</evidence>
<dbReference type="InterPro" id="IPR011043">
    <property type="entry name" value="Gal_Oxase/kelch_b-propeller"/>
</dbReference>
<protein>
    <submittedName>
        <fullName evidence="4">Uncharacterized protein</fullName>
    </submittedName>
</protein>
<evidence type="ECO:0000256" key="2">
    <source>
        <dbReference type="SAM" id="Phobius"/>
    </source>
</evidence>
<dbReference type="AlphaFoldDB" id="A0AAV9UH91"/>
<feature type="region of interest" description="Disordered" evidence="1">
    <location>
        <begin position="510"/>
        <end position="580"/>
    </location>
</feature>
<keyword evidence="2" id="KW-0812">Transmembrane</keyword>
<proteinExistence type="predicted"/>
<keyword evidence="2" id="KW-1133">Transmembrane helix</keyword>
<dbReference type="Gene3D" id="2.120.10.80">
    <property type="entry name" value="Kelch-type beta propeller"/>
    <property type="match status" value="2"/>
</dbReference>
<sequence>MPYAKLWSKMPLTTVLSLLITAGSSLVAAAAAELVERQSGNNPFSGQFCDYTSFQASVVGSRLLMFGGNLTINKGTNSKEKRELEPGFQFFSLFLNETFQATANASSYLRREQDPAPDKRIASMRDGGAFSYNGDVFFYGGQQLFNAGDDDTIYKCTPTSQNIVWNSASINGNVRRTITKGASVNAPSEDKGFYFGGQDIIPKGADNEQADRVLNDTFLNSLVVLSFSPGGQEFTNITTPISRTKPLAKSNLLFVPAGKAGILVNLGGDDGNGDGAWEDLQVFDIGSSTWFNQRTQGNLTSGRSRNPGPGTCSVIASDGDNHFIYVYGGSNRAPGQSQLAILTIPAFQWFTITNQDYPSKVDAQCQLAGERQMLILGGRSSNGRGDCGRNSFLEILDISSLDIVASFPNNNPFTPPPLVRTASNSSNPLDGWTDPELQGLYEIQYQTSAQRNRGSKSEKGPIIGGVVGGVAGVIILGVIAVFFLMKNHRKKSARAVKEAVAEVKRNSAAQPFLGQPSPGFPSPAFTSGEYPQQYPQQYQQGYPPTTQPYKDDYIVEAPANPAPVELPPASPAVRPAELQS</sequence>
<organism evidence="4 5">
    <name type="scientific">Orbilia blumenaviensis</name>
    <dbReference type="NCBI Taxonomy" id="1796055"/>
    <lineage>
        <taxon>Eukaryota</taxon>
        <taxon>Fungi</taxon>
        <taxon>Dikarya</taxon>
        <taxon>Ascomycota</taxon>
        <taxon>Pezizomycotina</taxon>
        <taxon>Orbiliomycetes</taxon>
        <taxon>Orbiliales</taxon>
        <taxon>Orbiliaceae</taxon>
        <taxon>Orbilia</taxon>
    </lineage>
</organism>
<dbReference type="EMBL" id="JAVHNS010000010">
    <property type="protein sequence ID" value="KAK6341813.1"/>
    <property type="molecule type" value="Genomic_DNA"/>
</dbReference>
<dbReference type="InterPro" id="IPR015915">
    <property type="entry name" value="Kelch-typ_b-propeller"/>
</dbReference>
<keyword evidence="2" id="KW-0472">Membrane</keyword>